<evidence type="ECO:0000313" key="1">
    <source>
        <dbReference type="EMBL" id="EGO51812.1"/>
    </source>
</evidence>
<dbReference type="KEGG" id="nte:NEUTE1DRAFT104844"/>
<dbReference type="OrthoDB" id="10355461at2759"/>
<proteinExistence type="predicted"/>
<organism evidence="1 2">
    <name type="scientific">Neurospora tetrasperma (strain FGSC 2508 / ATCC MYA-4615 / P0657)</name>
    <dbReference type="NCBI Taxonomy" id="510951"/>
    <lineage>
        <taxon>Eukaryota</taxon>
        <taxon>Fungi</taxon>
        <taxon>Dikarya</taxon>
        <taxon>Ascomycota</taxon>
        <taxon>Pezizomycotina</taxon>
        <taxon>Sordariomycetes</taxon>
        <taxon>Sordariomycetidae</taxon>
        <taxon>Sordariales</taxon>
        <taxon>Sordariaceae</taxon>
        <taxon>Neurospora</taxon>
    </lineage>
</organism>
<dbReference type="VEuPathDB" id="FungiDB:NEUTE1DRAFT_104844"/>
<evidence type="ECO:0000313" key="2">
    <source>
        <dbReference type="Proteomes" id="UP000008065"/>
    </source>
</evidence>
<protein>
    <submittedName>
        <fullName evidence="1">Uncharacterized protein</fullName>
    </submittedName>
</protein>
<keyword evidence="2" id="KW-1185">Reference proteome</keyword>
<gene>
    <name evidence="1" type="ORF">NEUTE1DRAFT_104844</name>
</gene>
<dbReference type="GeneID" id="20822141"/>
<dbReference type="Proteomes" id="UP000008065">
    <property type="component" value="Unassembled WGS sequence"/>
</dbReference>
<sequence length="133" mass="14918">MLCDLPLALLVWASEYHGALHYNVYAHITATPHTYVSRQHRLPPSSRLSCLVIRCQASPRWISQCRDGATGCRLHCRQSPVEFRGPRGPTTIRGFGIWTATCSNLNERDQHPAILHLKASKAAPHGAIARRRM</sequence>
<reference evidence="2" key="1">
    <citation type="journal article" date="2011" name="Genetics">
        <title>Massive changes in genome architecture accompany the transition to self-fertility in the filamentous fungus Neurospora tetrasperma.</title>
        <authorList>
            <person name="Ellison C.E."/>
            <person name="Stajich J.E."/>
            <person name="Jacobson D.J."/>
            <person name="Natvig D.O."/>
            <person name="Lapidus A."/>
            <person name="Foster B."/>
            <person name="Aerts A."/>
            <person name="Riley R."/>
            <person name="Lindquist E.A."/>
            <person name="Grigoriev I.V."/>
            <person name="Taylor J.W."/>
        </authorList>
    </citation>
    <scope>NUCLEOTIDE SEQUENCE [LARGE SCALE GENOMIC DNA]</scope>
    <source>
        <strain evidence="2">FGSC 2508 / P0657</strain>
    </source>
</reference>
<dbReference type="RefSeq" id="XP_009855455.1">
    <property type="nucleotide sequence ID" value="XM_009857153.1"/>
</dbReference>
<dbReference type="EMBL" id="GL891382">
    <property type="protein sequence ID" value="EGO51812.1"/>
    <property type="molecule type" value="Genomic_DNA"/>
</dbReference>
<dbReference type="AlphaFoldDB" id="F8N3W2"/>
<name>F8N3W2_NEUT8</name>
<dbReference type="HOGENOM" id="CLU_157416_0_0_1"/>
<accession>F8N3W2</accession>